<dbReference type="Proteomes" id="UP000054166">
    <property type="component" value="Unassembled WGS sequence"/>
</dbReference>
<dbReference type="AlphaFoldDB" id="A0A0C3G826"/>
<reference evidence="1 2" key="1">
    <citation type="submission" date="2014-04" db="EMBL/GenBank/DDBJ databases">
        <authorList>
            <consortium name="DOE Joint Genome Institute"/>
            <person name="Kuo A."/>
            <person name="Tarkka M."/>
            <person name="Buscot F."/>
            <person name="Kohler A."/>
            <person name="Nagy L.G."/>
            <person name="Floudas D."/>
            <person name="Copeland A."/>
            <person name="Barry K.W."/>
            <person name="Cichocki N."/>
            <person name="Veneault-Fourrey C."/>
            <person name="LaButti K."/>
            <person name="Lindquist E.A."/>
            <person name="Lipzen A."/>
            <person name="Lundell T."/>
            <person name="Morin E."/>
            <person name="Murat C."/>
            <person name="Sun H."/>
            <person name="Tunlid A."/>
            <person name="Henrissat B."/>
            <person name="Grigoriev I.V."/>
            <person name="Hibbett D.S."/>
            <person name="Martin F."/>
            <person name="Nordberg H.P."/>
            <person name="Cantor M.N."/>
            <person name="Hua S.X."/>
        </authorList>
    </citation>
    <scope>NUCLEOTIDE SEQUENCE [LARGE SCALE GENOMIC DNA]</scope>
    <source>
        <strain evidence="1 2">F 1598</strain>
    </source>
</reference>
<organism evidence="1 2">
    <name type="scientific">Piloderma croceum (strain F 1598)</name>
    <dbReference type="NCBI Taxonomy" id="765440"/>
    <lineage>
        <taxon>Eukaryota</taxon>
        <taxon>Fungi</taxon>
        <taxon>Dikarya</taxon>
        <taxon>Basidiomycota</taxon>
        <taxon>Agaricomycotina</taxon>
        <taxon>Agaricomycetes</taxon>
        <taxon>Agaricomycetidae</taxon>
        <taxon>Atheliales</taxon>
        <taxon>Atheliaceae</taxon>
        <taxon>Piloderma</taxon>
    </lineage>
</organism>
<gene>
    <name evidence="1" type="ORF">PILCRDRAFT_317259</name>
</gene>
<dbReference type="InParanoid" id="A0A0C3G826"/>
<dbReference type="EMBL" id="KN832981">
    <property type="protein sequence ID" value="KIM86811.1"/>
    <property type="molecule type" value="Genomic_DNA"/>
</dbReference>
<evidence type="ECO:0000313" key="1">
    <source>
        <dbReference type="EMBL" id="KIM86811.1"/>
    </source>
</evidence>
<dbReference type="OrthoDB" id="3047947at2759"/>
<proteinExistence type="predicted"/>
<dbReference type="HOGENOM" id="CLU_020999_3_3_1"/>
<evidence type="ECO:0000313" key="2">
    <source>
        <dbReference type="Proteomes" id="UP000054166"/>
    </source>
</evidence>
<protein>
    <submittedName>
        <fullName evidence="1">Uncharacterized protein</fullName>
    </submittedName>
</protein>
<name>A0A0C3G826_PILCF</name>
<sequence>MPFFDSEIEKNLVELEILVREMRTAESPIQLINQLDTLRTAQRHLHGKVSEVQNYQESAIYSLPDEILAVILDFGQHTVPNKRNSNEHQAALYPVLVSHVSRRWRIVATRASCLWGRIAALELSPRLLRLYLERSGTRSLDVCLNFHDNGSGTRWWMEKGLPLLNDHVARWHSLLITGCHPCMYQTLNSFHTLCAPQLHTIHINVGHQERQDQDLSPLHIFTGGAAALTSVRVDGLSLYHCCPPLQAVLRLELLETRFPGDLSDTVDDDTFREWLSTTASLQHLAVNPNHFSFDERVEPIEVPTILSLEFALTNNQLCSFSNLAGFCATISMPSVTSLILTGFVPYEMNRFVNILRAQQPKFAALQSLELRQSGVTEPIAFPYVLPNIKELILTCSECYILLQDLCILMPLASSSAATVPWPDLDSITINPVTDDEIRSLCDFVSSRAALGCPLRCVKSSSFACVSADKLEWLRERVEVKTYGSERGA</sequence>
<accession>A0A0C3G826</accession>
<keyword evidence="2" id="KW-1185">Reference proteome</keyword>
<reference evidence="2" key="2">
    <citation type="submission" date="2015-01" db="EMBL/GenBank/DDBJ databases">
        <title>Evolutionary Origins and Diversification of the Mycorrhizal Mutualists.</title>
        <authorList>
            <consortium name="DOE Joint Genome Institute"/>
            <consortium name="Mycorrhizal Genomics Consortium"/>
            <person name="Kohler A."/>
            <person name="Kuo A."/>
            <person name="Nagy L.G."/>
            <person name="Floudas D."/>
            <person name="Copeland A."/>
            <person name="Barry K.W."/>
            <person name="Cichocki N."/>
            <person name="Veneault-Fourrey C."/>
            <person name="LaButti K."/>
            <person name="Lindquist E.A."/>
            <person name="Lipzen A."/>
            <person name="Lundell T."/>
            <person name="Morin E."/>
            <person name="Murat C."/>
            <person name="Riley R."/>
            <person name="Ohm R."/>
            <person name="Sun H."/>
            <person name="Tunlid A."/>
            <person name="Henrissat B."/>
            <person name="Grigoriev I.V."/>
            <person name="Hibbett D.S."/>
            <person name="Martin F."/>
        </authorList>
    </citation>
    <scope>NUCLEOTIDE SEQUENCE [LARGE SCALE GENOMIC DNA]</scope>
    <source>
        <strain evidence="2">F 1598</strain>
    </source>
</reference>